<keyword evidence="1" id="KW-0732">Signal</keyword>
<evidence type="ECO:0000313" key="2">
    <source>
        <dbReference type="EMBL" id="RRS01066.1"/>
    </source>
</evidence>
<accession>A0A426V2H3</accession>
<evidence type="ECO:0000256" key="1">
    <source>
        <dbReference type="SAM" id="SignalP"/>
    </source>
</evidence>
<proteinExistence type="predicted"/>
<dbReference type="OrthoDB" id="9774591at2"/>
<gene>
    <name evidence="2" type="ORF">EIP75_21985</name>
</gene>
<sequence length="717" mass="74799">MRFRVGLAACAALAFLAACGGGDGGGQTRVIDAQAGDADAPACSACAPGAVTGLAAIGQPLAGARVTVYDDTGPLASAITGMDGRFRIDLPGPSSAKPLLLQLVTTVAGEPLILHNLQSAEEALAGKRALHLTPLTELIAADVLGTAPQSALARHEISWQRVTRRALRDAEARVQSLVQPVLNATAVPDNVDLRSTAFDTDQAGLDAALSLIHVEPAQGGWQVAWRAGPASSRFFDPVSPAASALPASARPASDLQQELATTTVQLQSLLSALSAEYSGALPSSAELAAYLAPDFLHAGLDAAAYARVVLQRQDAPDDGGYSLVGARFSDVQLLQQPDADHAWVRFRVQARGVLGSRTESMRMIRDASGWRLQGNGAKASVKVRHAIVLGPGQATQDTLRSVHGAHCAGDVRAQLSGQWCSTPGGLAGLPGGGALEFGDPAEMAFGTLGVYRSAMGTLAEQRSAAAVHSRLVGSPSSTSRRYLVFEVDAREISPHVARVRVRGGALPSGGIDLVAPGYTVNGPAVEHWTLATDEDTGWAGLPWGWCPDDTEAADCMAAWSGMRSGSSLVFELLDTQGAVIGSETAVLPPEPPRHAADPGVSAFARFALAAQPASQPLIARVMADSGGAWIIDWPWRTASGVRWLRADLSLQRTDLASAGGAETLRRRAHIDPASHGRLAWTLPGRQGWGATWLHAQLTATDELGVQRIHFIAPSNPH</sequence>
<dbReference type="AlphaFoldDB" id="A0A426V2H3"/>
<organism evidence="2 3">
    <name type="scientific">Aquabacterium soli</name>
    <dbReference type="NCBI Taxonomy" id="2493092"/>
    <lineage>
        <taxon>Bacteria</taxon>
        <taxon>Pseudomonadati</taxon>
        <taxon>Pseudomonadota</taxon>
        <taxon>Betaproteobacteria</taxon>
        <taxon>Burkholderiales</taxon>
        <taxon>Aquabacterium</taxon>
    </lineage>
</organism>
<dbReference type="GO" id="GO:0004180">
    <property type="term" value="F:carboxypeptidase activity"/>
    <property type="evidence" value="ECO:0007669"/>
    <property type="project" value="UniProtKB-KW"/>
</dbReference>
<keyword evidence="3" id="KW-1185">Reference proteome</keyword>
<feature type="chain" id="PRO_5019123698" evidence="1">
    <location>
        <begin position="21"/>
        <end position="717"/>
    </location>
</feature>
<dbReference type="PROSITE" id="PS51257">
    <property type="entry name" value="PROKAR_LIPOPROTEIN"/>
    <property type="match status" value="1"/>
</dbReference>
<keyword evidence="2" id="KW-0378">Hydrolase</keyword>
<name>A0A426V2H3_9BURK</name>
<evidence type="ECO:0000313" key="3">
    <source>
        <dbReference type="Proteomes" id="UP000269265"/>
    </source>
</evidence>
<dbReference type="EMBL" id="RSED01000028">
    <property type="protein sequence ID" value="RRS01066.1"/>
    <property type="molecule type" value="Genomic_DNA"/>
</dbReference>
<keyword evidence="2" id="KW-0121">Carboxypeptidase</keyword>
<dbReference type="Proteomes" id="UP000269265">
    <property type="component" value="Unassembled WGS sequence"/>
</dbReference>
<reference evidence="2 3" key="1">
    <citation type="submission" date="2018-12" db="EMBL/GenBank/DDBJ databases">
        <title>The whole draft genome of Aquabacterium sp. SJQ9.</title>
        <authorList>
            <person name="Sun L."/>
            <person name="Gao X."/>
            <person name="Chen W."/>
            <person name="Huang K."/>
        </authorList>
    </citation>
    <scope>NUCLEOTIDE SEQUENCE [LARGE SCALE GENOMIC DNA]</scope>
    <source>
        <strain evidence="2 3">SJQ9</strain>
    </source>
</reference>
<dbReference type="RefSeq" id="WP_125245347.1">
    <property type="nucleotide sequence ID" value="NZ_RSED01000028.1"/>
</dbReference>
<comment type="caution">
    <text evidence="2">The sequence shown here is derived from an EMBL/GenBank/DDBJ whole genome shotgun (WGS) entry which is preliminary data.</text>
</comment>
<keyword evidence="2" id="KW-0645">Protease</keyword>
<feature type="signal peptide" evidence="1">
    <location>
        <begin position="1"/>
        <end position="20"/>
    </location>
</feature>
<protein>
    <submittedName>
        <fullName evidence="2">Carboxypeptidase regulatory-like domain-containing protein</fullName>
    </submittedName>
</protein>